<comment type="caution">
    <text evidence="1">The sequence shown here is derived from an EMBL/GenBank/DDBJ whole genome shotgun (WGS) entry which is preliminary data.</text>
</comment>
<organism evidence="1 2">
    <name type="scientific">Phyllostomus discolor</name>
    <name type="common">pale spear-nosed bat</name>
    <dbReference type="NCBI Taxonomy" id="89673"/>
    <lineage>
        <taxon>Eukaryota</taxon>
        <taxon>Metazoa</taxon>
        <taxon>Chordata</taxon>
        <taxon>Craniata</taxon>
        <taxon>Vertebrata</taxon>
        <taxon>Euteleostomi</taxon>
        <taxon>Mammalia</taxon>
        <taxon>Eutheria</taxon>
        <taxon>Laurasiatheria</taxon>
        <taxon>Chiroptera</taxon>
        <taxon>Yangochiroptera</taxon>
        <taxon>Phyllostomidae</taxon>
        <taxon>Phyllostominae</taxon>
        <taxon>Phyllostomus</taxon>
    </lineage>
</organism>
<dbReference type="Proteomes" id="UP000664940">
    <property type="component" value="Unassembled WGS sequence"/>
</dbReference>
<gene>
    <name evidence="1" type="ORF">HJG60_008287</name>
</gene>
<protein>
    <submittedName>
        <fullName evidence="1">Uncharacterized protein</fullName>
    </submittedName>
</protein>
<accession>A0A834DSL9</accession>
<evidence type="ECO:0000313" key="1">
    <source>
        <dbReference type="EMBL" id="KAF6088462.1"/>
    </source>
</evidence>
<proteinExistence type="predicted"/>
<evidence type="ECO:0000313" key="2">
    <source>
        <dbReference type="Proteomes" id="UP000664940"/>
    </source>
</evidence>
<dbReference type="AlphaFoldDB" id="A0A834DSL9"/>
<dbReference type="EMBL" id="JABVXQ010000010">
    <property type="protein sequence ID" value="KAF6088462.1"/>
    <property type="molecule type" value="Genomic_DNA"/>
</dbReference>
<name>A0A834DSL9_9CHIR</name>
<sequence>MHNWLNIYEKVLNISHQGMQNKTTRKYYWEYEQLLEVYIGITALGNSLSVSYKRKYMPTLCLVDSTSEIQAREISMYAHNKICTRIFIAALFTIPPKWKLLISTTKLMDNQIMVYWNTICNFKK</sequence>
<reference evidence="1 2" key="1">
    <citation type="journal article" date="2020" name="Nature">
        <title>Six reference-quality genomes reveal evolution of bat adaptations.</title>
        <authorList>
            <person name="Jebb D."/>
            <person name="Huang Z."/>
            <person name="Pippel M."/>
            <person name="Hughes G.M."/>
            <person name="Lavrichenko K."/>
            <person name="Devanna P."/>
            <person name="Winkler S."/>
            <person name="Jermiin L.S."/>
            <person name="Skirmuntt E.C."/>
            <person name="Katzourakis A."/>
            <person name="Burkitt-Gray L."/>
            <person name="Ray D.A."/>
            <person name="Sullivan K.A.M."/>
            <person name="Roscito J.G."/>
            <person name="Kirilenko B.M."/>
            <person name="Davalos L.M."/>
            <person name="Corthals A.P."/>
            <person name="Power M.L."/>
            <person name="Jones G."/>
            <person name="Ransome R.D."/>
            <person name="Dechmann D.K.N."/>
            <person name="Locatelli A.G."/>
            <person name="Puechmaille S.J."/>
            <person name="Fedrigo O."/>
            <person name="Jarvis E.D."/>
            <person name="Hiller M."/>
            <person name="Vernes S.C."/>
            <person name="Myers E.W."/>
            <person name="Teeling E.C."/>
        </authorList>
    </citation>
    <scope>NUCLEOTIDE SEQUENCE [LARGE SCALE GENOMIC DNA]</scope>
    <source>
        <strain evidence="1">Bat1K_MPI-CBG_1</strain>
    </source>
</reference>